<protein>
    <submittedName>
        <fullName evidence="1">Uncharacterized protein</fullName>
    </submittedName>
</protein>
<accession>A0ACC2W607</accession>
<proteinExistence type="predicted"/>
<reference evidence="1" key="1">
    <citation type="submission" date="2023-04" db="EMBL/GenBank/DDBJ databases">
        <title>Draft Genome sequencing of Naganishia species isolated from polar environments using Oxford Nanopore Technology.</title>
        <authorList>
            <person name="Leo P."/>
            <person name="Venkateswaran K."/>
        </authorList>
    </citation>
    <scope>NUCLEOTIDE SEQUENCE</scope>
    <source>
        <strain evidence="1">MNA-CCFEE 5261</strain>
    </source>
</reference>
<evidence type="ECO:0000313" key="2">
    <source>
        <dbReference type="Proteomes" id="UP001241377"/>
    </source>
</evidence>
<dbReference type="EMBL" id="JASBWR010000025">
    <property type="protein sequence ID" value="KAJ9107168.1"/>
    <property type="molecule type" value="Genomic_DNA"/>
</dbReference>
<evidence type="ECO:0000313" key="1">
    <source>
        <dbReference type="EMBL" id="KAJ9107168.1"/>
    </source>
</evidence>
<organism evidence="1 2">
    <name type="scientific">Naganishia cerealis</name>
    <dbReference type="NCBI Taxonomy" id="610337"/>
    <lineage>
        <taxon>Eukaryota</taxon>
        <taxon>Fungi</taxon>
        <taxon>Dikarya</taxon>
        <taxon>Basidiomycota</taxon>
        <taxon>Agaricomycotina</taxon>
        <taxon>Tremellomycetes</taxon>
        <taxon>Filobasidiales</taxon>
        <taxon>Filobasidiaceae</taxon>
        <taxon>Naganishia</taxon>
    </lineage>
</organism>
<dbReference type="Proteomes" id="UP001241377">
    <property type="component" value="Unassembled WGS sequence"/>
</dbReference>
<name>A0ACC2W607_9TREE</name>
<gene>
    <name evidence="1" type="ORF">QFC19_002828</name>
</gene>
<keyword evidence="2" id="KW-1185">Reference proteome</keyword>
<comment type="caution">
    <text evidence="1">The sequence shown here is derived from an EMBL/GenBank/DDBJ whole genome shotgun (WGS) entry which is preliminary data.</text>
</comment>
<sequence length="258" mass="28533">MSLKRKQWMETPSPSQPGTPLKTSPTKGQGKQREGTPGRDRKKPKMEVPGAPSGAATPTVAFGEFASFGRNIFTRAIIIRDTLKKRRGPINIPDLEWNLRVADPEIRISDELLEAVKQHEGIVHNPVMNTIEYKPPFDWQTPADLLTYIKTHSSQPGGIPITRIRTEYSGPEQPNNLLLEWETQGKILIMRTPGIMPLPDPGARVRRNAVMRGAEANAPSMMEVPGGKNWRAVFWDGVRERGEAAPGKVEEGGSSATD</sequence>